<dbReference type="OrthoDB" id="671439at2759"/>
<evidence type="ECO:0000256" key="3">
    <source>
        <dbReference type="ARBA" id="ARBA00023315"/>
    </source>
</evidence>
<evidence type="ECO:0000313" key="4">
    <source>
        <dbReference type="EMBL" id="PSS06459.1"/>
    </source>
</evidence>
<gene>
    <name evidence="4" type="ORF">CEY00_Acc19156</name>
</gene>
<keyword evidence="5" id="KW-1185">Reference proteome</keyword>
<sequence length="437" mass="48384">METISENGGPIIPIKKSDPILVHPRTKTKDGFYFLSNLDQNIAVIIQTVYCFKPDHENKSTENVGESIRQALGEVLVHFYPLAGRLTVSSEGKLIVECTNSTGVPFVEAVAECEMAVLGDITVPDPTVLGRLVYMVSGAKNLLEMPLLTAQVTRFKCGGFVLGMTINHCMTDGISAMEFVNSWAETARGMSLSIPPFLDRTILKSRQNPTIKYSHDEFLQIDDESSISNLFQEEQLVYSSFHFGPEKLAKLKEIVMEEGRIKSCTTFTVLTAMVWRARTKALKMKPNQQTKLLFAVDGRSKFNPPLPSGYFGNGIVLACCLSTAGELTEKPLSFALELVQNAIKIVTEDFIRSAIDYFEVTRARPSLTATLLVTSWTRLSFDITDFGWGKPVQSGSTNLPEKEVALLISNGKEKKTTILLVGLPVSAMKTFQEMMRV</sequence>
<proteinExistence type="inferred from homology"/>
<dbReference type="Gene3D" id="3.30.559.10">
    <property type="entry name" value="Chloramphenicol acetyltransferase-like domain"/>
    <property type="match status" value="2"/>
</dbReference>
<protein>
    <submittedName>
        <fullName evidence="4">Omega-hydroxypalmitate O-feruloyl transferase</fullName>
    </submittedName>
</protein>
<evidence type="ECO:0000256" key="1">
    <source>
        <dbReference type="ARBA" id="ARBA00009861"/>
    </source>
</evidence>
<accession>A0A2R6QEA9</accession>
<dbReference type="OMA" id="LITSWTR"/>
<dbReference type="AlphaFoldDB" id="A0A2R6QEA9"/>
<dbReference type="SUPFAM" id="SSF52777">
    <property type="entry name" value="CoA-dependent acyltransferases"/>
    <property type="match status" value="1"/>
</dbReference>
<reference evidence="4 5" key="1">
    <citation type="submission" date="2017-07" db="EMBL/GenBank/DDBJ databases">
        <title>An improved, manually edited Actinidia chinensis var. chinensis (kiwifruit) genome highlights the challenges associated with draft genomes and gene prediction in plants.</title>
        <authorList>
            <person name="Pilkington S."/>
            <person name="Crowhurst R."/>
            <person name="Hilario E."/>
            <person name="Nardozza S."/>
            <person name="Fraser L."/>
            <person name="Peng Y."/>
            <person name="Gunaseelan K."/>
            <person name="Simpson R."/>
            <person name="Tahir J."/>
            <person name="Deroles S."/>
            <person name="Templeton K."/>
            <person name="Luo Z."/>
            <person name="Davy M."/>
            <person name="Cheng C."/>
            <person name="Mcneilage M."/>
            <person name="Scaglione D."/>
            <person name="Liu Y."/>
            <person name="Zhang Q."/>
            <person name="Datson P."/>
            <person name="De Silva N."/>
            <person name="Gardiner S."/>
            <person name="Bassett H."/>
            <person name="Chagne D."/>
            <person name="Mccallum J."/>
            <person name="Dzierzon H."/>
            <person name="Deng C."/>
            <person name="Wang Y.-Y."/>
            <person name="Barron N."/>
            <person name="Manako K."/>
            <person name="Bowen J."/>
            <person name="Foster T."/>
            <person name="Erridge Z."/>
            <person name="Tiffin H."/>
            <person name="Waite C."/>
            <person name="Davies K."/>
            <person name="Grierson E."/>
            <person name="Laing W."/>
            <person name="Kirk R."/>
            <person name="Chen X."/>
            <person name="Wood M."/>
            <person name="Montefiori M."/>
            <person name="Brummell D."/>
            <person name="Schwinn K."/>
            <person name="Catanach A."/>
            <person name="Fullerton C."/>
            <person name="Li D."/>
            <person name="Meiyalaghan S."/>
            <person name="Nieuwenhuizen N."/>
            <person name="Read N."/>
            <person name="Prakash R."/>
            <person name="Hunter D."/>
            <person name="Zhang H."/>
            <person name="Mckenzie M."/>
            <person name="Knabel M."/>
            <person name="Harris A."/>
            <person name="Allan A."/>
            <person name="Chen A."/>
            <person name="Janssen B."/>
            <person name="Plunkett B."/>
            <person name="Dwamena C."/>
            <person name="Voogd C."/>
            <person name="Leif D."/>
            <person name="Lafferty D."/>
            <person name="Souleyre E."/>
            <person name="Varkonyi-Gasic E."/>
            <person name="Gambi F."/>
            <person name="Hanley J."/>
            <person name="Yao J.-L."/>
            <person name="Cheung J."/>
            <person name="David K."/>
            <person name="Warren B."/>
            <person name="Marsh K."/>
            <person name="Snowden K."/>
            <person name="Lin-Wang K."/>
            <person name="Brian L."/>
            <person name="Martinez-Sanchez M."/>
            <person name="Wang M."/>
            <person name="Ileperuma N."/>
            <person name="Macnee N."/>
            <person name="Campin R."/>
            <person name="Mcatee P."/>
            <person name="Drummond R."/>
            <person name="Espley R."/>
            <person name="Ireland H."/>
            <person name="Wu R."/>
            <person name="Atkinson R."/>
            <person name="Karunairetnam S."/>
            <person name="Bulley S."/>
            <person name="Chunkath S."/>
            <person name="Hanley Z."/>
            <person name="Storey R."/>
            <person name="Thrimawithana A."/>
            <person name="Thomson S."/>
            <person name="David C."/>
            <person name="Testolin R."/>
        </authorList>
    </citation>
    <scope>NUCLEOTIDE SEQUENCE [LARGE SCALE GENOMIC DNA]</scope>
    <source>
        <strain evidence="5">cv. Red5</strain>
        <tissue evidence="4">Young leaf</tissue>
    </source>
</reference>
<reference evidence="5" key="2">
    <citation type="journal article" date="2018" name="BMC Genomics">
        <title>A manually annotated Actinidia chinensis var. chinensis (kiwifruit) genome highlights the challenges associated with draft genomes and gene prediction in plants.</title>
        <authorList>
            <person name="Pilkington S.M."/>
            <person name="Crowhurst R."/>
            <person name="Hilario E."/>
            <person name="Nardozza S."/>
            <person name="Fraser L."/>
            <person name="Peng Y."/>
            <person name="Gunaseelan K."/>
            <person name="Simpson R."/>
            <person name="Tahir J."/>
            <person name="Deroles S.C."/>
            <person name="Templeton K."/>
            <person name="Luo Z."/>
            <person name="Davy M."/>
            <person name="Cheng C."/>
            <person name="McNeilage M."/>
            <person name="Scaglione D."/>
            <person name="Liu Y."/>
            <person name="Zhang Q."/>
            <person name="Datson P."/>
            <person name="De Silva N."/>
            <person name="Gardiner S.E."/>
            <person name="Bassett H."/>
            <person name="Chagne D."/>
            <person name="McCallum J."/>
            <person name="Dzierzon H."/>
            <person name="Deng C."/>
            <person name="Wang Y.Y."/>
            <person name="Barron L."/>
            <person name="Manako K."/>
            <person name="Bowen J."/>
            <person name="Foster T.M."/>
            <person name="Erridge Z.A."/>
            <person name="Tiffin H."/>
            <person name="Waite C.N."/>
            <person name="Davies K.M."/>
            <person name="Grierson E.P."/>
            <person name="Laing W.A."/>
            <person name="Kirk R."/>
            <person name="Chen X."/>
            <person name="Wood M."/>
            <person name="Montefiori M."/>
            <person name="Brummell D.A."/>
            <person name="Schwinn K.E."/>
            <person name="Catanach A."/>
            <person name="Fullerton C."/>
            <person name="Li D."/>
            <person name="Meiyalaghan S."/>
            <person name="Nieuwenhuizen N."/>
            <person name="Read N."/>
            <person name="Prakash R."/>
            <person name="Hunter D."/>
            <person name="Zhang H."/>
            <person name="McKenzie M."/>
            <person name="Knabel M."/>
            <person name="Harris A."/>
            <person name="Allan A.C."/>
            <person name="Gleave A."/>
            <person name="Chen A."/>
            <person name="Janssen B.J."/>
            <person name="Plunkett B."/>
            <person name="Ampomah-Dwamena C."/>
            <person name="Voogd C."/>
            <person name="Leif D."/>
            <person name="Lafferty D."/>
            <person name="Souleyre E.J.F."/>
            <person name="Varkonyi-Gasic E."/>
            <person name="Gambi F."/>
            <person name="Hanley J."/>
            <person name="Yao J.L."/>
            <person name="Cheung J."/>
            <person name="David K.M."/>
            <person name="Warren B."/>
            <person name="Marsh K."/>
            <person name="Snowden K.C."/>
            <person name="Lin-Wang K."/>
            <person name="Brian L."/>
            <person name="Martinez-Sanchez M."/>
            <person name="Wang M."/>
            <person name="Ileperuma N."/>
            <person name="Macnee N."/>
            <person name="Campin R."/>
            <person name="McAtee P."/>
            <person name="Drummond R.S.M."/>
            <person name="Espley R.V."/>
            <person name="Ireland H.S."/>
            <person name="Wu R."/>
            <person name="Atkinson R.G."/>
            <person name="Karunairetnam S."/>
            <person name="Bulley S."/>
            <person name="Chunkath S."/>
            <person name="Hanley Z."/>
            <person name="Storey R."/>
            <person name="Thrimawithana A.H."/>
            <person name="Thomson S."/>
            <person name="David C."/>
            <person name="Testolin R."/>
            <person name="Huang H."/>
            <person name="Hellens R.P."/>
            <person name="Schaffer R.J."/>
        </authorList>
    </citation>
    <scope>NUCLEOTIDE SEQUENCE [LARGE SCALE GENOMIC DNA]</scope>
    <source>
        <strain evidence="5">cv. Red5</strain>
    </source>
</reference>
<keyword evidence="3" id="KW-0012">Acyltransferase</keyword>
<dbReference type="InterPro" id="IPR050317">
    <property type="entry name" value="Plant_Fungal_Acyltransferase"/>
</dbReference>
<keyword evidence="2 4" id="KW-0808">Transferase</keyword>
<comment type="caution">
    <text evidence="4">The sequence shown here is derived from an EMBL/GenBank/DDBJ whole genome shotgun (WGS) entry which is preliminary data.</text>
</comment>
<evidence type="ECO:0000313" key="5">
    <source>
        <dbReference type="Proteomes" id="UP000241394"/>
    </source>
</evidence>
<evidence type="ECO:0000256" key="2">
    <source>
        <dbReference type="ARBA" id="ARBA00022679"/>
    </source>
</evidence>
<dbReference type="PANTHER" id="PTHR31642:SF318">
    <property type="entry name" value="OMEGA-HYDROXYPALMITATE O-FERULOYL TRANSFERASE"/>
    <property type="match status" value="1"/>
</dbReference>
<dbReference type="Proteomes" id="UP000241394">
    <property type="component" value="Chromosome LG17"/>
</dbReference>
<dbReference type="InParanoid" id="A0A2R6QEA9"/>
<dbReference type="InterPro" id="IPR023213">
    <property type="entry name" value="CAT-like_dom_sf"/>
</dbReference>
<dbReference type="Pfam" id="PF02458">
    <property type="entry name" value="Transferase"/>
    <property type="match status" value="1"/>
</dbReference>
<organism evidence="4 5">
    <name type="scientific">Actinidia chinensis var. chinensis</name>
    <name type="common">Chinese soft-hair kiwi</name>
    <dbReference type="NCBI Taxonomy" id="1590841"/>
    <lineage>
        <taxon>Eukaryota</taxon>
        <taxon>Viridiplantae</taxon>
        <taxon>Streptophyta</taxon>
        <taxon>Embryophyta</taxon>
        <taxon>Tracheophyta</taxon>
        <taxon>Spermatophyta</taxon>
        <taxon>Magnoliopsida</taxon>
        <taxon>eudicotyledons</taxon>
        <taxon>Gunneridae</taxon>
        <taxon>Pentapetalae</taxon>
        <taxon>asterids</taxon>
        <taxon>Ericales</taxon>
        <taxon>Actinidiaceae</taxon>
        <taxon>Actinidia</taxon>
    </lineage>
</organism>
<dbReference type="EMBL" id="NKQK01000017">
    <property type="protein sequence ID" value="PSS06459.1"/>
    <property type="molecule type" value="Genomic_DNA"/>
</dbReference>
<dbReference type="Gramene" id="PSS06459">
    <property type="protein sequence ID" value="PSS06459"/>
    <property type="gene ID" value="CEY00_Acc19156"/>
</dbReference>
<name>A0A2R6QEA9_ACTCC</name>
<comment type="similarity">
    <text evidence="1">Belongs to the plant acyltransferase family.</text>
</comment>
<dbReference type="GO" id="GO:0016747">
    <property type="term" value="F:acyltransferase activity, transferring groups other than amino-acyl groups"/>
    <property type="evidence" value="ECO:0007669"/>
    <property type="project" value="TreeGrafter"/>
</dbReference>
<dbReference type="FunFam" id="3.30.559.10:FF:000008">
    <property type="entry name" value="Tryptamine hydroxycinnamoyl transferase"/>
    <property type="match status" value="1"/>
</dbReference>
<dbReference type="PANTHER" id="PTHR31642">
    <property type="entry name" value="TRICHOTHECENE 3-O-ACETYLTRANSFERASE"/>
    <property type="match status" value="1"/>
</dbReference>
<dbReference type="STRING" id="1590841.A0A2R6QEA9"/>